<dbReference type="GO" id="GO:0005542">
    <property type="term" value="F:folic acid binding"/>
    <property type="evidence" value="ECO:0007669"/>
    <property type="project" value="InterPro"/>
</dbReference>
<evidence type="ECO:0000313" key="3">
    <source>
        <dbReference type="Proteomes" id="UP000257109"/>
    </source>
</evidence>
<feature type="non-terminal residue" evidence="2">
    <location>
        <position position="73"/>
    </location>
</feature>
<proteinExistence type="predicted"/>
<dbReference type="STRING" id="157652.A0A371E8Z7"/>
<dbReference type="AlphaFoldDB" id="A0A371E8Z7"/>
<dbReference type="PANTHER" id="PTHR12234">
    <property type="entry name" value="FORMIMINOTRANSFERASE-CYCLODEAMINASE"/>
    <property type="match status" value="1"/>
</dbReference>
<name>A0A371E8Z7_MUCPR</name>
<feature type="domain" description="Formiminotransferase N-terminal subdomain" evidence="1">
    <location>
        <begin position="3"/>
        <end position="73"/>
    </location>
</feature>
<dbReference type="EMBL" id="QJKJ01015460">
    <property type="protein sequence ID" value="RDX62487.1"/>
    <property type="molecule type" value="Genomic_DNA"/>
</dbReference>
<dbReference type="Gene3D" id="3.30.990.10">
    <property type="entry name" value="Formiminotransferase, N-terminal subdomain"/>
    <property type="match status" value="1"/>
</dbReference>
<reference evidence="2" key="1">
    <citation type="submission" date="2018-05" db="EMBL/GenBank/DDBJ databases">
        <title>Draft genome of Mucuna pruriens seed.</title>
        <authorList>
            <person name="Nnadi N.E."/>
            <person name="Vos R."/>
            <person name="Hasami M.H."/>
            <person name="Devisetty U.K."/>
            <person name="Aguiy J.C."/>
        </authorList>
    </citation>
    <scope>NUCLEOTIDE SEQUENCE [LARGE SCALE GENOMIC DNA]</scope>
    <source>
        <strain evidence="2">JCA_2017</strain>
    </source>
</reference>
<dbReference type="PANTHER" id="PTHR12234:SF5">
    <property type="entry name" value="PUTATIVE, EXPRESSED-RELATED"/>
    <property type="match status" value="1"/>
</dbReference>
<feature type="non-terminal residue" evidence="2">
    <location>
        <position position="1"/>
    </location>
</feature>
<dbReference type="SUPFAM" id="SSF55116">
    <property type="entry name" value="Formiminotransferase domain of formiminotransferase-cyclodeaminase"/>
    <property type="match status" value="1"/>
</dbReference>
<evidence type="ECO:0000259" key="1">
    <source>
        <dbReference type="Pfam" id="PF07837"/>
    </source>
</evidence>
<organism evidence="2 3">
    <name type="scientific">Mucuna pruriens</name>
    <name type="common">Velvet bean</name>
    <name type="synonym">Dolichos pruriens</name>
    <dbReference type="NCBI Taxonomy" id="157652"/>
    <lineage>
        <taxon>Eukaryota</taxon>
        <taxon>Viridiplantae</taxon>
        <taxon>Streptophyta</taxon>
        <taxon>Embryophyta</taxon>
        <taxon>Tracheophyta</taxon>
        <taxon>Spermatophyta</taxon>
        <taxon>Magnoliopsida</taxon>
        <taxon>eudicotyledons</taxon>
        <taxon>Gunneridae</taxon>
        <taxon>Pentapetalae</taxon>
        <taxon>rosids</taxon>
        <taxon>fabids</taxon>
        <taxon>Fabales</taxon>
        <taxon>Fabaceae</taxon>
        <taxon>Papilionoideae</taxon>
        <taxon>50 kb inversion clade</taxon>
        <taxon>NPAAA clade</taxon>
        <taxon>indigoferoid/millettioid clade</taxon>
        <taxon>Phaseoleae</taxon>
        <taxon>Mucuna</taxon>
    </lineage>
</organism>
<dbReference type="OrthoDB" id="48036at2759"/>
<dbReference type="InterPro" id="IPR022384">
    <property type="entry name" value="FormiminoTrfase_cat_dom_sf"/>
</dbReference>
<keyword evidence="3" id="KW-1185">Reference proteome</keyword>
<dbReference type="InterPro" id="IPR012886">
    <property type="entry name" value="Formiminotransferase_N"/>
</dbReference>
<accession>A0A371E8Z7</accession>
<dbReference type="InterPro" id="IPR051623">
    <property type="entry name" value="FTCD"/>
</dbReference>
<dbReference type="Proteomes" id="UP000257109">
    <property type="component" value="Unassembled WGS sequence"/>
</dbReference>
<dbReference type="InterPro" id="IPR037064">
    <property type="entry name" value="Formiminotransferase_N_sf"/>
</dbReference>
<protein>
    <recommendedName>
        <fullName evidence="1">Formiminotransferase N-terminal subdomain domain-containing protein</fullName>
    </recommendedName>
</protein>
<comment type="caution">
    <text evidence="2">The sequence shown here is derived from an EMBL/GenBank/DDBJ whole genome shotgun (WGS) entry which is preliminary data.</text>
</comment>
<gene>
    <name evidence="2" type="ORF">CR513_59170</name>
</gene>
<sequence>MATLDAIEQAARSNSETMIVNKFHDRAYNRARWTLVSYVLHDCTGSAIYSPLHQTVIAMTEVALNAINLEFHE</sequence>
<dbReference type="GO" id="GO:0016740">
    <property type="term" value="F:transferase activity"/>
    <property type="evidence" value="ECO:0007669"/>
    <property type="project" value="InterPro"/>
</dbReference>
<evidence type="ECO:0000313" key="2">
    <source>
        <dbReference type="EMBL" id="RDX62487.1"/>
    </source>
</evidence>
<dbReference type="Pfam" id="PF07837">
    <property type="entry name" value="FTCD_N"/>
    <property type="match status" value="1"/>
</dbReference>